<dbReference type="SUPFAM" id="SSF48340">
    <property type="entry name" value="Interferon-induced guanylate-binding protein 1 (GBP1), C-terminal domain"/>
    <property type="match status" value="1"/>
</dbReference>
<dbReference type="PANTHER" id="PTHR10751">
    <property type="entry name" value="GUANYLATE BINDING PROTEIN"/>
    <property type="match status" value="1"/>
</dbReference>
<evidence type="ECO:0000256" key="4">
    <source>
        <dbReference type="PROSITE-ProRule" id="PRU01052"/>
    </source>
</evidence>
<dbReference type="Pfam" id="PF02263">
    <property type="entry name" value="GBP"/>
    <property type="match status" value="1"/>
</dbReference>
<dbReference type="PROSITE" id="PS51715">
    <property type="entry name" value="G_GB1_RHD3"/>
    <property type="match status" value="1"/>
</dbReference>
<dbReference type="CDD" id="cd01851">
    <property type="entry name" value="GBP"/>
    <property type="match status" value="1"/>
</dbReference>
<proteinExistence type="inferred from homology"/>
<dbReference type="InterPro" id="IPR027417">
    <property type="entry name" value="P-loop_NTPase"/>
</dbReference>
<feature type="coiled-coil region" evidence="5">
    <location>
        <begin position="529"/>
        <end position="584"/>
    </location>
</feature>
<evidence type="ECO:0000313" key="7">
    <source>
        <dbReference type="EMBL" id="CAI2360672.1"/>
    </source>
</evidence>
<dbReference type="GO" id="GO:0005525">
    <property type="term" value="F:GTP binding"/>
    <property type="evidence" value="ECO:0007669"/>
    <property type="project" value="UniProtKB-KW"/>
</dbReference>
<feature type="coiled-coil region" evidence="5">
    <location>
        <begin position="392"/>
        <end position="423"/>
    </location>
</feature>
<name>A0AAD1U1V6_EUPCR</name>
<dbReference type="SUPFAM" id="SSF52540">
    <property type="entry name" value="P-loop containing nucleoside triphosphate hydrolases"/>
    <property type="match status" value="1"/>
</dbReference>
<evidence type="ECO:0000256" key="2">
    <source>
        <dbReference type="ARBA" id="ARBA00022801"/>
    </source>
</evidence>
<sequence>MESGRAIQLISVDPDTGKFQIEDEAIQVLTGGSSNLSLNHSNNGLPNSDNLEENENKIAIVGIAGKYRTGKSLLMNLLSGNTENNFEVSASVKACTRGIWIYSEPITIKKEDDQIIDVYVMDSEGLGGVDKDQNYDVQTFTLAMLLSSFFIYNSTGVIDENALNSLSLVTILAQRIQNLEDEEDVVHLINHFPTFLWVLRDFVLDLRDDEGNEITPDQYLEYVLEETDREPEGHNEVRGTIKRFFPERYCATLIRPSDDERDLQNLRSDPDLLKPEFVDQINDLRNFILNQIQVKAIGDIGLTGTDYVSVVMKYVEAINSGVIPKIEDSWVAVVENQLSNGYSKGLKVYEEDMRKFEAEYIPCNEDELSKAHKGIMQAAIEIFLEITKDFDNQEKQEAYDTLQENIEQIYEAYRKANNEENEEKLTELINAMYRERILGKDFTSIDQYMKAWGEFQDAFLLQGGNLEKFSAQSCYKIWCEFSQDKIRDGCSKMERKVTMKSGLKEKQMEVEIDKYKTMMEVKQTDPRELEKLESEIHFLREETRKYQKIEKDLKDEVIACRELLDSKDEEIDTLNEKLTNMRRQRDKFEPPAISLEGKEPTKSRWFCMF</sequence>
<keyword evidence="5" id="KW-0175">Coiled coil</keyword>
<comment type="caution">
    <text evidence="7">The sequence shown here is derived from an EMBL/GenBank/DDBJ whole genome shotgun (WGS) entry which is preliminary data.</text>
</comment>
<gene>
    <name evidence="7" type="ORF">ECRASSUSDP1_LOCUS1976</name>
</gene>
<dbReference type="Gene3D" id="1.20.1000.10">
    <property type="entry name" value="Guanylate-binding protein, C-terminal domain"/>
    <property type="match status" value="1"/>
</dbReference>
<dbReference type="GO" id="GO:0003924">
    <property type="term" value="F:GTPase activity"/>
    <property type="evidence" value="ECO:0007669"/>
    <property type="project" value="InterPro"/>
</dbReference>
<evidence type="ECO:0000256" key="1">
    <source>
        <dbReference type="ARBA" id="ARBA00022741"/>
    </source>
</evidence>
<evidence type="ECO:0000313" key="8">
    <source>
        <dbReference type="Proteomes" id="UP001295684"/>
    </source>
</evidence>
<keyword evidence="3" id="KW-0342">GTP-binding</keyword>
<accession>A0AAD1U1V6</accession>
<dbReference type="InterPro" id="IPR030386">
    <property type="entry name" value="G_GB1_RHD3_dom"/>
</dbReference>
<dbReference type="EMBL" id="CAMPGE010001869">
    <property type="protein sequence ID" value="CAI2360672.1"/>
    <property type="molecule type" value="Genomic_DNA"/>
</dbReference>
<comment type="similarity">
    <text evidence="4">Belongs to the TRAFAC class dynamin-like GTPase superfamily. GB1/RHD3 GTPase family.</text>
</comment>
<evidence type="ECO:0000259" key="6">
    <source>
        <dbReference type="PROSITE" id="PS51715"/>
    </source>
</evidence>
<reference evidence="7" key="1">
    <citation type="submission" date="2023-07" db="EMBL/GenBank/DDBJ databases">
        <authorList>
            <consortium name="AG Swart"/>
            <person name="Singh M."/>
            <person name="Singh A."/>
            <person name="Seah K."/>
            <person name="Emmerich C."/>
        </authorList>
    </citation>
    <scope>NUCLEOTIDE SEQUENCE</scope>
    <source>
        <strain evidence="7">DP1</strain>
    </source>
</reference>
<protein>
    <recommendedName>
        <fullName evidence="6">GB1/RHD3-type G domain-containing protein</fullName>
    </recommendedName>
</protein>
<dbReference type="InterPro" id="IPR015894">
    <property type="entry name" value="Guanylate-bd_N"/>
</dbReference>
<dbReference type="InterPro" id="IPR003191">
    <property type="entry name" value="Guanylate-bd/ATL_C"/>
</dbReference>
<dbReference type="AlphaFoldDB" id="A0AAD1U1V6"/>
<evidence type="ECO:0000256" key="3">
    <source>
        <dbReference type="ARBA" id="ARBA00023134"/>
    </source>
</evidence>
<feature type="domain" description="GB1/RHD3-type G" evidence="6">
    <location>
        <begin position="55"/>
        <end position="296"/>
    </location>
</feature>
<keyword evidence="8" id="KW-1185">Reference proteome</keyword>
<dbReference type="Pfam" id="PF02841">
    <property type="entry name" value="GBP_C"/>
    <property type="match status" value="1"/>
</dbReference>
<evidence type="ECO:0000256" key="5">
    <source>
        <dbReference type="SAM" id="Coils"/>
    </source>
</evidence>
<keyword evidence="2" id="KW-0378">Hydrolase</keyword>
<dbReference type="Proteomes" id="UP001295684">
    <property type="component" value="Unassembled WGS sequence"/>
</dbReference>
<keyword evidence="1" id="KW-0547">Nucleotide-binding</keyword>
<dbReference type="InterPro" id="IPR036543">
    <property type="entry name" value="Guanylate-bd_C_sf"/>
</dbReference>
<dbReference type="Gene3D" id="3.40.50.300">
    <property type="entry name" value="P-loop containing nucleotide triphosphate hydrolases"/>
    <property type="match status" value="1"/>
</dbReference>
<organism evidence="7 8">
    <name type="scientific">Euplotes crassus</name>
    <dbReference type="NCBI Taxonomy" id="5936"/>
    <lineage>
        <taxon>Eukaryota</taxon>
        <taxon>Sar</taxon>
        <taxon>Alveolata</taxon>
        <taxon>Ciliophora</taxon>
        <taxon>Intramacronucleata</taxon>
        <taxon>Spirotrichea</taxon>
        <taxon>Hypotrichia</taxon>
        <taxon>Euplotida</taxon>
        <taxon>Euplotidae</taxon>
        <taxon>Moneuplotes</taxon>
    </lineage>
</organism>